<sequence length="464" mass="47744">MAGSGGDGHAGDAHCGNGWAGAVWRRTRQAALGLVAARRRAHERSTGLLEVHDLERLRGAELDAYVERIKPPDGRPMLPWLLIAVGPGADVAHGRVTPAWLGYGALAVFCALYAATVLAAAREPVRYGPRPKVLLVAMAVLAYGTAIAFGHNWVLTFILLALACGTVLRGRRLAVVLGVLAACDGAIAGRGTHDQWLSISTAYGTVLSGLVTAAVLSLHEVIRQLRSTRQELARNAVSQERLRFSRDLHDLLGHTMSVVVVKAEAVRRLAPRNLDAALGQAADIEAVARQALTEIREAVTGYREGSLPAELDRARSALDASGITLSVTRTGPPLPPRTEALLGWVVREGVTNVVRHSGAATCRIELVSANGRARLEITDDGDGKGSGSGGGGGTGSGGAFGGGTGSDGGAGAGSRGASGGGGTGLTGLSERLAMAGGELTRGPSPRGGFRLAAELPALDDEPVA</sequence>
<evidence type="ECO:0000313" key="7">
    <source>
        <dbReference type="EMBL" id="MDI5968157.1"/>
    </source>
</evidence>
<feature type="transmembrane region" description="Helical" evidence="5">
    <location>
        <begin position="196"/>
        <end position="219"/>
    </location>
</feature>
<dbReference type="GO" id="GO:0000155">
    <property type="term" value="F:phosphorelay sensor kinase activity"/>
    <property type="evidence" value="ECO:0007669"/>
    <property type="project" value="InterPro"/>
</dbReference>
<evidence type="ECO:0000256" key="1">
    <source>
        <dbReference type="ARBA" id="ARBA00022679"/>
    </source>
</evidence>
<feature type="compositionally biased region" description="Gly residues" evidence="4">
    <location>
        <begin position="384"/>
        <end position="425"/>
    </location>
</feature>
<dbReference type="InterPro" id="IPR011712">
    <property type="entry name" value="Sig_transdc_His_kin_sub3_dim/P"/>
</dbReference>
<keyword evidence="2 7" id="KW-0418">Kinase</keyword>
<name>A0AA90K7D3_9ACTN</name>
<evidence type="ECO:0000256" key="3">
    <source>
        <dbReference type="ARBA" id="ARBA00023012"/>
    </source>
</evidence>
<feature type="domain" description="Signal transduction histidine kinase subgroup 3 dimerisation and phosphoacceptor" evidence="6">
    <location>
        <begin position="240"/>
        <end position="306"/>
    </location>
</feature>
<keyword evidence="5" id="KW-0812">Transmembrane</keyword>
<protein>
    <submittedName>
        <fullName evidence="7">Histidine kinase</fullName>
    </submittedName>
</protein>
<dbReference type="EMBL" id="JABXJJ020000002">
    <property type="protein sequence ID" value="MDI5968157.1"/>
    <property type="molecule type" value="Genomic_DNA"/>
</dbReference>
<dbReference type="PANTHER" id="PTHR24421:SF63">
    <property type="entry name" value="SENSOR HISTIDINE KINASE DESK"/>
    <property type="match status" value="1"/>
</dbReference>
<dbReference type="Gene3D" id="3.30.565.10">
    <property type="entry name" value="Histidine kinase-like ATPase, C-terminal domain"/>
    <property type="match status" value="1"/>
</dbReference>
<keyword evidence="5" id="KW-1133">Transmembrane helix</keyword>
<organism evidence="7">
    <name type="scientific">Streptantibioticus silvisoli</name>
    <dbReference type="NCBI Taxonomy" id="2705255"/>
    <lineage>
        <taxon>Bacteria</taxon>
        <taxon>Bacillati</taxon>
        <taxon>Actinomycetota</taxon>
        <taxon>Actinomycetes</taxon>
        <taxon>Kitasatosporales</taxon>
        <taxon>Streptomycetaceae</taxon>
        <taxon>Streptantibioticus</taxon>
    </lineage>
</organism>
<dbReference type="InterPro" id="IPR050482">
    <property type="entry name" value="Sensor_HK_TwoCompSys"/>
</dbReference>
<evidence type="ECO:0000256" key="2">
    <source>
        <dbReference type="ARBA" id="ARBA00022777"/>
    </source>
</evidence>
<feature type="region of interest" description="Disordered" evidence="4">
    <location>
        <begin position="376"/>
        <end position="464"/>
    </location>
</feature>
<feature type="transmembrane region" description="Helical" evidence="5">
    <location>
        <begin position="133"/>
        <end position="161"/>
    </location>
</feature>
<dbReference type="PANTHER" id="PTHR24421">
    <property type="entry name" value="NITRATE/NITRITE SENSOR PROTEIN NARX-RELATED"/>
    <property type="match status" value="1"/>
</dbReference>
<dbReference type="GO" id="GO:0046983">
    <property type="term" value="F:protein dimerization activity"/>
    <property type="evidence" value="ECO:0007669"/>
    <property type="project" value="InterPro"/>
</dbReference>
<dbReference type="GO" id="GO:0016020">
    <property type="term" value="C:membrane"/>
    <property type="evidence" value="ECO:0007669"/>
    <property type="project" value="InterPro"/>
</dbReference>
<proteinExistence type="predicted"/>
<keyword evidence="3" id="KW-0902">Two-component regulatory system</keyword>
<dbReference type="AlphaFoldDB" id="A0AA90K7D3"/>
<gene>
    <name evidence="7" type="ORF">POF50_002145</name>
</gene>
<dbReference type="Pfam" id="PF07730">
    <property type="entry name" value="HisKA_3"/>
    <property type="match status" value="1"/>
</dbReference>
<evidence type="ECO:0000256" key="5">
    <source>
        <dbReference type="SAM" id="Phobius"/>
    </source>
</evidence>
<dbReference type="InterPro" id="IPR036890">
    <property type="entry name" value="HATPase_C_sf"/>
</dbReference>
<reference evidence="7" key="1">
    <citation type="submission" date="2023-05" db="EMBL/GenBank/DDBJ databases">
        <title>Streptantibioticus silvisoli sp. nov., acidotolerant actinomycetes 1 from pine litter.</title>
        <authorList>
            <person name="Swiecimska M."/>
            <person name="Golinska P."/>
            <person name="Sangal V."/>
            <person name="Wachnowicz B."/>
            <person name="Goodfellow M."/>
        </authorList>
    </citation>
    <scope>NUCLEOTIDE SEQUENCE</scope>
    <source>
        <strain evidence="7">SL13</strain>
    </source>
</reference>
<keyword evidence="5" id="KW-0472">Membrane</keyword>
<feature type="transmembrane region" description="Helical" evidence="5">
    <location>
        <begin position="100"/>
        <end position="121"/>
    </location>
</feature>
<feature type="transmembrane region" description="Helical" evidence="5">
    <location>
        <begin position="173"/>
        <end position="190"/>
    </location>
</feature>
<dbReference type="SUPFAM" id="SSF55874">
    <property type="entry name" value="ATPase domain of HSP90 chaperone/DNA topoisomerase II/histidine kinase"/>
    <property type="match status" value="1"/>
</dbReference>
<keyword evidence="1" id="KW-0808">Transferase</keyword>
<comment type="caution">
    <text evidence="7">The sequence shown here is derived from an EMBL/GenBank/DDBJ whole genome shotgun (WGS) entry which is preliminary data.</text>
</comment>
<dbReference type="RefSeq" id="WP_271317607.1">
    <property type="nucleotide sequence ID" value="NZ_JABXJJ020000002.1"/>
</dbReference>
<accession>A0AA90K7D3</accession>
<evidence type="ECO:0000256" key="4">
    <source>
        <dbReference type="SAM" id="MobiDB-lite"/>
    </source>
</evidence>
<evidence type="ECO:0000259" key="6">
    <source>
        <dbReference type="Pfam" id="PF07730"/>
    </source>
</evidence>
<dbReference type="Gene3D" id="1.20.5.1930">
    <property type="match status" value="1"/>
</dbReference>